<accession>A0A1H8G3Z0</accession>
<evidence type="ECO:0000313" key="6">
    <source>
        <dbReference type="Proteomes" id="UP000198984"/>
    </source>
</evidence>
<sequence>MWHFKSLSEFHQINGFPAPENPMLSLLRCTEHCPMGHNGFTGDFYMIGFKKMKAGVMIYGKTKYDNTGGGSLYFTKPRQVIELRNIELEEDGFAIYMHEDYLNGHDLHNEIKKYRYFDYEANEALHLSPREEQIIWELYNKIETEYYNNQDEYSKEIILGHISSILKYSQRFYKRQFINRTEMSGIMVSKFNNILAAYFESGLLNEHGLPTVKYMADQLHVSPGYLSDLLKQETGKTAIELIHIFLISEAKNLLKGADNTVAEIANTLGFENLPYFSRLFKKEVGMSPVQYKKQSLN</sequence>
<dbReference type="OrthoDB" id="2600165at2"/>
<reference evidence="5 6" key="1">
    <citation type="submission" date="2016-10" db="EMBL/GenBank/DDBJ databases">
        <authorList>
            <person name="de Groot N.N."/>
        </authorList>
    </citation>
    <scope>NUCLEOTIDE SEQUENCE [LARGE SCALE GENOMIC DNA]</scope>
    <source>
        <strain evidence="5 6">DSM 21039</strain>
    </source>
</reference>
<dbReference type="SMART" id="SM00342">
    <property type="entry name" value="HTH_ARAC"/>
    <property type="match status" value="1"/>
</dbReference>
<feature type="domain" description="HTH araC/xylS-type" evidence="4">
    <location>
        <begin position="193"/>
        <end position="294"/>
    </location>
</feature>
<evidence type="ECO:0000259" key="4">
    <source>
        <dbReference type="PROSITE" id="PS01124"/>
    </source>
</evidence>
<dbReference type="Gene3D" id="1.10.10.60">
    <property type="entry name" value="Homeodomain-like"/>
    <property type="match status" value="2"/>
</dbReference>
<gene>
    <name evidence="5" type="ORF">SAMN04488505_11022</name>
</gene>
<organism evidence="5 6">
    <name type="scientific">Chitinophaga rupis</name>
    <dbReference type="NCBI Taxonomy" id="573321"/>
    <lineage>
        <taxon>Bacteria</taxon>
        <taxon>Pseudomonadati</taxon>
        <taxon>Bacteroidota</taxon>
        <taxon>Chitinophagia</taxon>
        <taxon>Chitinophagales</taxon>
        <taxon>Chitinophagaceae</taxon>
        <taxon>Chitinophaga</taxon>
    </lineage>
</organism>
<protein>
    <submittedName>
        <fullName evidence="5">Transcriptional regulator, AraC family</fullName>
    </submittedName>
</protein>
<dbReference type="PRINTS" id="PR00032">
    <property type="entry name" value="HTHARAC"/>
</dbReference>
<dbReference type="SUPFAM" id="SSF46689">
    <property type="entry name" value="Homeodomain-like"/>
    <property type="match status" value="1"/>
</dbReference>
<dbReference type="GO" id="GO:0043565">
    <property type="term" value="F:sequence-specific DNA binding"/>
    <property type="evidence" value="ECO:0007669"/>
    <property type="project" value="InterPro"/>
</dbReference>
<keyword evidence="3" id="KW-0804">Transcription</keyword>
<dbReference type="PROSITE" id="PS01124">
    <property type="entry name" value="HTH_ARAC_FAMILY_2"/>
    <property type="match status" value="1"/>
</dbReference>
<evidence type="ECO:0000313" key="5">
    <source>
        <dbReference type="EMBL" id="SEN38490.1"/>
    </source>
</evidence>
<name>A0A1H8G3Z0_9BACT</name>
<dbReference type="STRING" id="573321.SAMN04488505_11022"/>
<proteinExistence type="predicted"/>
<evidence type="ECO:0000256" key="2">
    <source>
        <dbReference type="ARBA" id="ARBA00023125"/>
    </source>
</evidence>
<evidence type="ECO:0000256" key="1">
    <source>
        <dbReference type="ARBA" id="ARBA00023015"/>
    </source>
</evidence>
<dbReference type="PANTHER" id="PTHR43280">
    <property type="entry name" value="ARAC-FAMILY TRANSCRIPTIONAL REGULATOR"/>
    <property type="match status" value="1"/>
</dbReference>
<keyword evidence="2" id="KW-0238">DNA-binding</keyword>
<dbReference type="Proteomes" id="UP000198984">
    <property type="component" value="Unassembled WGS sequence"/>
</dbReference>
<dbReference type="InterPro" id="IPR018060">
    <property type="entry name" value="HTH_AraC"/>
</dbReference>
<dbReference type="AlphaFoldDB" id="A0A1H8G3Z0"/>
<dbReference type="PANTHER" id="PTHR43280:SF32">
    <property type="entry name" value="TRANSCRIPTIONAL REGULATORY PROTEIN"/>
    <property type="match status" value="1"/>
</dbReference>
<dbReference type="Pfam" id="PF12833">
    <property type="entry name" value="HTH_18"/>
    <property type="match status" value="1"/>
</dbReference>
<dbReference type="InterPro" id="IPR020449">
    <property type="entry name" value="Tscrpt_reg_AraC-type_HTH"/>
</dbReference>
<dbReference type="EMBL" id="FOBB01000010">
    <property type="protein sequence ID" value="SEN38490.1"/>
    <property type="molecule type" value="Genomic_DNA"/>
</dbReference>
<dbReference type="RefSeq" id="WP_089919564.1">
    <property type="nucleotide sequence ID" value="NZ_FOBB01000010.1"/>
</dbReference>
<dbReference type="InterPro" id="IPR009057">
    <property type="entry name" value="Homeodomain-like_sf"/>
</dbReference>
<evidence type="ECO:0000256" key="3">
    <source>
        <dbReference type="ARBA" id="ARBA00023163"/>
    </source>
</evidence>
<keyword evidence="6" id="KW-1185">Reference proteome</keyword>
<dbReference type="GO" id="GO:0003700">
    <property type="term" value="F:DNA-binding transcription factor activity"/>
    <property type="evidence" value="ECO:0007669"/>
    <property type="project" value="InterPro"/>
</dbReference>
<keyword evidence="1" id="KW-0805">Transcription regulation</keyword>